<dbReference type="RefSeq" id="WP_088564927.1">
    <property type="nucleotide sequence ID" value="NZ_CP020946.1"/>
</dbReference>
<proteinExistence type="predicted"/>
<evidence type="ECO:0000313" key="3">
    <source>
        <dbReference type="Proteomes" id="UP000197003"/>
    </source>
</evidence>
<sequence length="592" mass="66869">MKSALLALLSLSIALPVAAQTRTSRLKPMYFQADKNNLQVLPQRFEYTLMDENRLKVGDILIDTTEVTFQVEPSPSKKGSYRIRFSWPAGLIKDGELAVKNNSGKAIFNAVLDKNNVKVTTDTLPAEDGDLRSEKAEFVVEEIENSLVDDMKYLPFMTFCIYRESEETRLYLCSNELYLSSQQGQMAVKARTSTKKASQIEINGKVVGNQGIIYLNDRSENVAFKAATRSGAFLEIETRKKDVDFKDVVVSDDGENLILTASGAEPVDAKKVKKLSATDWQISLPKSRPVLYLKGDGDIPMRQEFYIRGQLPREKNRPYLSNRSAVRTYSSSLSFAGVAPEGVTVKVLDSDKAARLEGTKKNQFAWTIDDIPAGVENRRYLAVTADSHTFVAGNDVFRGQPFGLGLGARYQTPSGIAFGTIEFQWWIENFLWMNSDWTRFHWGLSIERQQHLTENDDTAKVDLTTVELMWRAEEGFNLVDATWGLTVPLQMVAGESSSATAYGLGAYIIKKPGRWLRPFMDWSEYKLQYYAGSSGSDFKVKSAYNLKAQAYLQFSNQWYWRYGVDLSDYKFDPSATKEDMQIGLSTSLYWKF</sequence>
<dbReference type="EMBL" id="CP020946">
    <property type="protein sequence ID" value="ASD63385.1"/>
    <property type="molecule type" value="Genomic_DNA"/>
</dbReference>
<evidence type="ECO:0000313" key="2">
    <source>
        <dbReference type="EMBL" id="ASD63385.1"/>
    </source>
</evidence>
<name>A0A1Z3N7F4_BDEBC</name>
<feature type="signal peptide" evidence="1">
    <location>
        <begin position="1"/>
        <end position="19"/>
    </location>
</feature>
<dbReference type="AlphaFoldDB" id="A0A1Z3N7F4"/>
<protein>
    <submittedName>
        <fullName evidence="2">Uncharacterized protein</fullName>
    </submittedName>
</protein>
<organism evidence="2 3">
    <name type="scientific">Bdellovibrio bacteriovorus</name>
    <dbReference type="NCBI Taxonomy" id="959"/>
    <lineage>
        <taxon>Bacteria</taxon>
        <taxon>Pseudomonadati</taxon>
        <taxon>Bdellovibrionota</taxon>
        <taxon>Bdellovibrionia</taxon>
        <taxon>Bdellovibrionales</taxon>
        <taxon>Pseudobdellovibrionaceae</taxon>
        <taxon>Bdellovibrio</taxon>
    </lineage>
</organism>
<evidence type="ECO:0000256" key="1">
    <source>
        <dbReference type="SAM" id="SignalP"/>
    </source>
</evidence>
<accession>A0A1Z3N7F4</accession>
<gene>
    <name evidence="2" type="ORF">B9G79_07260</name>
</gene>
<feature type="chain" id="PRO_5012870873" evidence="1">
    <location>
        <begin position="20"/>
        <end position="592"/>
    </location>
</feature>
<dbReference type="Proteomes" id="UP000197003">
    <property type="component" value="Chromosome"/>
</dbReference>
<keyword evidence="1" id="KW-0732">Signal</keyword>
<reference evidence="2 3" key="1">
    <citation type="submission" date="2017-04" db="EMBL/GenBank/DDBJ databases">
        <title>Whole genome sequence of Bdellovibrio bacteriovorus strain SSB218315.</title>
        <authorList>
            <person name="Oyedara O."/>
            <person name="Rodriguez-Perez M.A."/>
        </authorList>
    </citation>
    <scope>NUCLEOTIDE SEQUENCE [LARGE SCALE GENOMIC DNA]</scope>
    <source>
        <strain evidence="2 3">SSB218315</strain>
    </source>
</reference>
<dbReference type="OrthoDB" id="5287505at2"/>